<evidence type="ECO:0000256" key="9">
    <source>
        <dbReference type="HAMAP-Rule" id="MF_01227"/>
    </source>
</evidence>
<feature type="binding site" evidence="9">
    <location>
        <position position="229"/>
    </location>
    <ligand>
        <name>CTP</name>
        <dbReference type="ChEBI" id="CHEBI:37563"/>
        <note>allosteric inhibitor</note>
    </ligand>
</feature>
<dbReference type="InterPro" id="IPR017456">
    <property type="entry name" value="CTP_synthase_N"/>
</dbReference>
<comment type="caution">
    <text evidence="12">The sequence shown here is derived from an EMBL/GenBank/DDBJ whole genome shotgun (WGS) entry which is preliminary data.</text>
</comment>
<dbReference type="Pfam" id="PF00117">
    <property type="entry name" value="GATase"/>
    <property type="match status" value="1"/>
</dbReference>
<dbReference type="PROSITE" id="PS51273">
    <property type="entry name" value="GATASE_TYPE_1"/>
    <property type="match status" value="1"/>
</dbReference>
<feature type="binding site" evidence="9">
    <location>
        <position position="19"/>
    </location>
    <ligand>
        <name>CTP</name>
        <dbReference type="ChEBI" id="CHEBI:37563"/>
        <note>allosteric inhibitor</note>
    </ligand>
</feature>
<feature type="binding site" evidence="9">
    <location>
        <begin position="193"/>
        <end position="198"/>
    </location>
    <ligand>
        <name>UTP</name>
        <dbReference type="ChEBI" id="CHEBI:46398"/>
    </ligand>
</feature>
<feature type="binding site" evidence="9">
    <location>
        <position position="19"/>
    </location>
    <ligand>
        <name>UTP</name>
        <dbReference type="ChEBI" id="CHEBI:46398"/>
    </ligand>
</feature>
<dbReference type="EMBL" id="JAVREN010000063">
    <property type="protein sequence ID" value="MDT0310286.1"/>
    <property type="molecule type" value="Genomic_DNA"/>
</dbReference>
<dbReference type="NCBIfam" id="NF003792">
    <property type="entry name" value="PRK05380.1"/>
    <property type="match status" value="1"/>
</dbReference>
<dbReference type="InterPro" id="IPR033828">
    <property type="entry name" value="GATase1_CTP_Synthase"/>
</dbReference>
<evidence type="ECO:0000259" key="11">
    <source>
        <dbReference type="Pfam" id="PF06418"/>
    </source>
</evidence>
<dbReference type="Gene3D" id="3.40.50.300">
    <property type="entry name" value="P-loop containing nucleotide triphosphate hydrolases"/>
    <property type="match status" value="1"/>
</dbReference>
<feature type="domain" description="Glutamine amidotransferase" evidence="10">
    <location>
        <begin position="307"/>
        <end position="539"/>
    </location>
</feature>
<reference evidence="13" key="1">
    <citation type="submission" date="2023-07" db="EMBL/GenBank/DDBJ databases">
        <title>30 novel species of actinomycetes from the DSMZ collection.</title>
        <authorList>
            <person name="Nouioui I."/>
        </authorList>
    </citation>
    <scope>NUCLEOTIDE SEQUENCE [LARGE SCALE GENOMIC DNA]</scope>
    <source>
        <strain evidence="13">DSM 44917</strain>
    </source>
</reference>
<dbReference type="InterPro" id="IPR004468">
    <property type="entry name" value="CTP_synthase"/>
</dbReference>
<feature type="binding site" evidence="9">
    <location>
        <begin position="388"/>
        <end position="391"/>
    </location>
    <ligand>
        <name>L-glutamine</name>
        <dbReference type="ChEBI" id="CHEBI:58359"/>
    </ligand>
</feature>
<keyword evidence="7 9" id="KW-0665">Pyrimidine biosynthesis</keyword>
<comment type="similarity">
    <text evidence="2 9">Belongs to the CTP synthase family.</text>
</comment>
<evidence type="ECO:0000313" key="13">
    <source>
        <dbReference type="Proteomes" id="UP001183388"/>
    </source>
</evidence>
<comment type="catalytic activity">
    <reaction evidence="9">
        <text>UTP + NH4(+) + ATP = CTP + ADP + phosphate + 2 H(+)</text>
        <dbReference type="Rhea" id="RHEA:16597"/>
        <dbReference type="ChEBI" id="CHEBI:15378"/>
        <dbReference type="ChEBI" id="CHEBI:28938"/>
        <dbReference type="ChEBI" id="CHEBI:30616"/>
        <dbReference type="ChEBI" id="CHEBI:37563"/>
        <dbReference type="ChEBI" id="CHEBI:43474"/>
        <dbReference type="ChEBI" id="CHEBI:46398"/>
        <dbReference type="ChEBI" id="CHEBI:456216"/>
    </reaction>
</comment>
<gene>
    <name evidence="9" type="primary">pyrG</name>
    <name evidence="12" type="ORF">RM780_25540</name>
</gene>
<feature type="active site" description="Nucleophile; for glutamine hydrolysis" evidence="9">
    <location>
        <position position="387"/>
    </location>
</feature>
<comment type="subunit">
    <text evidence="9">Homotetramer.</text>
</comment>
<keyword evidence="5 9" id="KW-0067">ATP-binding</keyword>
<dbReference type="Pfam" id="PF06418">
    <property type="entry name" value="CTP_synth_N"/>
    <property type="match status" value="1"/>
</dbReference>
<evidence type="ECO:0000256" key="8">
    <source>
        <dbReference type="ARBA" id="ARBA00047781"/>
    </source>
</evidence>
<comment type="miscellaneous">
    <text evidence="9">CTPSs have evolved a hybrid strategy for distinguishing between UTP and CTP. The overlapping regions of the product feedback inhibitory and substrate sites recognize a common feature in both compounds, the triphosphate moiety. To differentiate isosteric substrate and product pyrimidine rings, an additional pocket far from the expected kinase/ligase catalytic site, specifically recognizes the cytosine and ribose portions of the product inhibitor.</text>
</comment>
<dbReference type="Gene3D" id="3.40.50.880">
    <property type="match status" value="1"/>
</dbReference>
<dbReference type="InterPro" id="IPR017926">
    <property type="entry name" value="GATASE"/>
</dbReference>
<dbReference type="InterPro" id="IPR027417">
    <property type="entry name" value="P-loop_NTPase"/>
</dbReference>
<dbReference type="RefSeq" id="WP_311633256.1">
    <property type="nucleotide sequence ID" value="NZ_JAVREN010000063.1"/>
</dbReference>
<protein>
    <recommendedName>
        <fullName evidence="9">CTP synthase</fullName>
        <ecNumber evidence="9">6.3.4.2</ecNumber>
    </recommendedName>
    <alternativeName>
        <fullName evidence="9">Cytidine 5'-triphosphate synthase</fullName>
    </alternativeName>
    <alternativeName>
        <fullName evidence="9">Cytidine triphosphate synthetase</fullName>
        <shortName evidence="9">CTP synthetase</shortName>
        <shortName evidence="9">CTPS</shortName>
    </alternativeName>
    <alternativeName>
        <fullName evidence="9">UTP--ammonia ligase</fullName>
    </alternativeName>
</protein>
<keyword evidence="13" id="KW-1185">Reference proteome</keyword>
<evidence type="ECO:0000256" key="2">
    <source>
        <dbReference type="ARBA" id="ARBA00007533"/>
    </source>
</evidence>
<dbReference type="SUPFAM" id="SSF52317">
    <property type="entry name" value="Class I glutamine amidotransferase-like"/>
    <property type="match status" value="1"/>
</dbReference>
<proteinExistence type="inferred from homology"/>
<feature type="binding site" evidence="9">
    <location>
        <begin position="20"/>
        <end position="25"/>
    </location>
    <ligand>
        <name>ATP</name>
        <dbReference type="ChEBI" id="CHEBI:30616"/>
    </ligand>
</feature>
<evidence type="ECO:0000313" key="12">
    <source>
        <dbReference type="EMBL" id="MDT0310286.1"/>
    </source>
</evidence>
<comment type="pathway">
    <text evidence="1 9">Pyrimidine metabolism; CTP biosynthesis via de novo pathway; CTP from UDP: step 2/2.</text>
</comment>
<dbReference type="CDD" id="cd01746">
    <property type="entry name" value="GATase1_CTP_Synthase"/>
    <property type="match status" value="1"/>
</dbReference>
<dbReference type="GO" id="GO:0003883">
    <property type="term" value="F:CTP synthase activity"/>
    <property type="evidence" value="ECO:0007669"/>
    <property type="project" value="UniProtKB-EC"/>
</dbReference>
<dbReference type="CDD" id="cd03113">
    <property type="entry name" value="CTPS_N"/>
    <property type="match status" value="1"/>
</dbReference>
<feature type="domain" description="CTP synthase N-terminal" evidence="11">
    <location>
        <begin position="9"/>
        <end position="272"/>
    </location>
</feature>
<accession>A0ABU2LFK8</accession>
<comment type="activity regulation">
    <text evidence="9">Allosterically activated by GTP, when glutamine is the substrate; GTP has no effect on the reaction when ammonia is the substrate. The allosteric effector GTP functions by stabilizing the protein conformation that binds the tetrahedral intermediate(s) formed during glutamine hydrolysis. Inhibited by the product CTP, via allosteric rather than competitive inhibition.</text>
</comment>
<feature type="binding site" evidence="9">
    <location>
        <position position="146"/>
    </location>
    <ligand>
        <name>Mg(2+)</name>
        <dbReference type="ChEBI" id="CHEBI:18420"/>
    </ligand>
</feature>
<feature type="binding site" evidence="9">
    <location>
        <position position="360"/>
    </location>
    <ligand>
        <name>L-glutamine</name>
        <dbReference type="ChEBI" id="CHEBI:58359"/>
    </ligand>
</feature>
<feature type="binding site" evidence="9">
    <location>
        <position position="473"/>
    </location>
    <ligand>
        <name>L-glutamine</name>
        <dbReference type="ChEBI" id="CHEBI:58359"/>
    </ligand>
</feature>
<comment type="catalytic activity">
    <reaction evidence="8 9">
        <text>UTP + L-glutamine + ATP + H2O = CTP + L-glutamate + ADP + phosphate + 2 H(+)</text>
        <dbReference type="Rhea" id="RHEA:26426"/>
        <dbReference type="ChEBI" id="CHEBI:15377"/>
        <dbReference type="ChEBI" id="CHEBI:15378"/>
        <dbReference type="ChEBI" id="CHEBI:29985"/>
        <dbReference type="ChEBI" id="CHEBI:30616"/>
        <dbReference type="ChEBI" id="CHEBI:37563"/>
        <dbReference type="ChEBI" id="CHEBI:43474"/>
        <dbReference type="ChEBI" id="CHEBI:46398"/>
        <dbReference type="ChEBI" id="CHEBI:58359"/>
        <dbReference type="ChEBI" id="CHEBI:456216"/>
        <dbReference type="EC" id="6.3.4.2"/>
    </reaction>
</comment>
<sequence>MPPSTTTTKHIFVTGGVASSLGKGLTASSLGALLKARGLRVTMQKLDPYLNVDPGTMNPFQHGEVFVTNDGAETDLDIGHYERFLDVDLDGSANVTTGQIYSTVIAKERRGEYLGDTVQVIPHITNEIKHRIRRMAGDGVDVVITEVGGTVGDIESLPFLEAVRQVRHEVGRDNVFVVHISLLPYIGPSGELKTKPTQHSVAALRNIGIQPDAIVLRADREVPAAIKRKISLMCDVDEAAVVAAIDAKSIYDIPKVLHGEGLDAYVVRRLDLPFRDVNWTQWNDLLQRVHHPAHDVTVALVGKYIDLPDAYLSVTEALRAGGFANNARVRIKWVTSDDCRPPGGAAEHLAGCDAICVPGGFGDRGVEGKIAAIAYARENRVPLLGLCLGLQCVVIEAARNLAGIEGANSTEFDQGCAHPVISTMEEQLDIVAGEGDMGGTMRLGLYPARLAEGSIVREVYGQEPYAEERHRHRYEVNNAYRGELEKAGLVFSGTSPDNKLVEYVEYPPEVHPYLVATQAHPELRSRPTRPHPLFAGLIRAAVRATSGESPWEPTAARAAG</sequence>
<dbReference type="EC" id="6.3.4.2" evidence="9"/>
<feature type="binding site" evidence="9">
    <location>
        <position position="411"/>
    </location>
    <ligand>
        <name>L-glutamine</name>
        <dbReference type="ChEBI" id="CHEBI:58359"/>
    </ligand>
</feature>
<feature type="binding site" evidence="9">
    <location>
        <position position="247"/>
    </location>
    <ligand>
        <name>ATP</name>
        <dbReference type="ChEBI" id="CHEBI:30616"/>
    </ligand>
</feature>
<name>A0ABU2LFK8_9ACTN</name>
<evidence type="ECO:0000256" key="6">
    <source>
        <dbReference type="ARBA" id="ARBA00022962"/>
    </source>
</evidence>
<comment type="function">
    <text evidence="9">Catalyzes the ATP-dependent amination of UTP to CTP with either L-glutamine or ammonia as the source of nitrogen. Regulates intracellular CTP levels through interactions with the four ribonucleotide triphosphates.</text>
</comment>
<feature type="active site" evidence="9">
    <location>
        <position position="522"/>
    </location>
</feature>
<keyword evidence="9" id="KW-0479">Metal-binding</keyword>
<evidence type="ECO:0000256" key="3">
    <source>
        <dbReference type="ARBA" id="ARBA00022598"/>
    </source>
</evidence>
<feature type="active site" evidence="9">
    <location>
        <position position="520"/>
    </location>
</feature>
<evidence type="ECO:0000259" key="10">
    <source>
        <dbReference type="Pfam" id="PF00117"/>
    </source>
</evidence>
<comment type="caution">
    <text evidence="9">Lacks conserved residue(s) required for the propagation of feature annotation.</text>
</comment>
<feature type="binding site" evidence="9">
    <location>
        <position position="77"/>
    </location>
    <ligand>
        <name>Mg(2+)</name>
        <dbReference type="ChEBI" id="CHEBI:18420"/>
    </ligand>
</feature>
<dbReference type="PANTHER" id="PTHR11550:SF0">
    <property type="entry name" value="CTP SYNTHASE-RELATED"/>
    <property type="match status" value="1"/>
</dbReference>
<dbReference type="HAMAP" id="MF_01227">
    <property type="entry name" value="PyrG"/>
    <property type="match status" value="1"/>
</dbReference>
<keyword evidence="4 9" id="KW-0547">Nucleotide-binding</keyword>
<keyword evidence="6 9" id="KW-0315">Glutamine amidotransferase</keyword>
<dbReference type="InterPro" id="IPR029062">
    <property type="entry name" value="Class_I_gatase-like"/>
</dbReference>
<organism evidence="12 13">
    <name type="scientific">Streptomyces boetiae</name>
    <dbReference type="NCBI Taxonomy" id="3075541"/>
    <lineage>
        <taxon>Bacteria</taxon>
        <taxon>Bacillati</taxon>
        <taxon>Actinomycetota</taxon>
        <taxon>Actinomycetes</taxon>
        <taxon>Kitasatosporales</taxon>
        <taxon>Streptomycetaceae</taxon>
        <taxon>Streptomyces</taxon>
    </lineage>
</organism>
<dbReference type="NCBIfam" id="TIGR00337">
    <property type="entry name" value="PyrG"/>
    <property type="match status" value="1"/>
</dbReference>
<dbReference type="Proteomes" id="UP001183388">
    <property type="component" value="Unassembled WGS sequence"/>
</dbReference>
<feature type="binding site" evidence="9">
    <location>
        <position position="229"/>
    </location>
    <ligand>
        <name>UTP</name>
        <dbReference type="ChEBI" id="CHEBI:46398"/>
    </ligand>
</feature>
<feature type="binding site" evidence="9">
    <location>
        <begin position="153"/>
        <end position="155"/>
    </location>
    <ligand>
        <name>CTP</name>
        <dbReference type="ChEBI" id="CHEBI:37563"/>
        <note>allosteric inhibitor</note>
    </ligand>
</feature>
<comment type="catalytic activity">
    <reaction evidence="9">
        <text>L-glutamine + H2O = L-glutamate + NH4(+)</text>
        <dbReference type="Rhea" id="RHEA:15889"/>
        <dbReference type="ChEBI" id="CHEBI:15377"/>
        <dbReference type="ChEBI" id="CHEBI:28938"/>
        <dbReference type="ChEBI" id="CHEBI:29985"/>
        <dbReference type="ChEBI" id="CHEBI:58359"/>
    </reaction>
</comment>
<evidence type="ECO:0000256" key="4">
    <source>
        <dbReference type="ARBA" id="ARBA00022741"/>
    </source>
</evidence>
<feature type="binding site" evidence="9">
    <location>
        <begin position="193"/>
        <end position="198"/>
    </location>
    <ligand>
        <name>CTP</name>
        <dbReference type="ChEBI" id="CHEBI:37563"/>
        <note>allosteric inhibitor</note>
    </ligand>
</feature>
<evidence type="ECO:0000256" key="7">
    <source>
        <dbReference type="ARBA" id="ARBA00022975"/>
    </source>
</evidence>
<dbReference type="PANTHER" id="PTHR11550">
    <property type="entry name" value="CTP SYNTHASE"/>
    <property type="match status" value="1"/>
</dbReference>
<feature type="binding site" evidence="9">
    <location>
        <position position="77"/>
    </location>
    <ligand>
        <name>ATP</name>
        <dbReference type="ChEBI" id="CHEBI:30616"/>
    </ligand>
</feature>
<evidence type="ECO:0000256" key="1">
    <source>
        <dbReference type="ARBA" id="ARBA00005171"/>
    </source>
</evidence>
<feature type="region of interest" description="Amidoligase domain" evidence="9">
    <location>
        <begin position="1"/>
        <end position="272"/>
    </location>
</feature>
<keyword evidence="3 9" id="KW-0436">Ligase</keyword>
<dbReference type="SUPFAM" id="SSF52540">
    <property type="entry name" value="P-loop containing nucleoside triphosphate hydrolases"/>
    <property type="match status" value="1"/>
</dbReference>
<evidence type="ECO:0000256" key="5">
    <source>
        <dbReference type="ARBA" id="ARBA00022840"/>
    </source>
</evidence>
<keyword evidence="9" id="KW-0460">Magnesium</keyword>